<feature type="compositionally biased region" description="Basic and acidic residues" evidence="2">
    <location>
        <begin position="1544"/>
        <end position="1555"/>
    </location>
</feature>
<comment type="caution">
    <text evidence="5">The sequence shown here is derived from an EMBL/GenBank/DDBJ whole genome shotgun (WGS) entry which is preliminary data.</text>
</comment>
<reference evidence="5" key="1">
    <citation type="submission" date="2022-10" db="EMBL/GenBank/DDBJ databases">
        <authorList>
            <person name="Chen Y."/>
            <person name="Dougan E. K."/>
            <person name="Chan C."/>
            <person name="Rhodes N."/>
            <person name="Thang M."/>
        </authorList>
    </citation>
    <scope>NUCLEOTIDE SEQUENCE</scope>
</reference>
<dbReference type="PANTHER" id="PTHR42912:SF80">
    <property type="entry name" value="METHYLTRANSFERASE DOMAIN-CONTAINING PROTEIN"/>
    <property type="match status" value="1"/>
</dbReference>
<dbReference type="EMBL" id="CAMXCT010001291">
    <property type="protein sequence ID" value="CAI3988687.1"/>
    <property type="molecule type" value="Genomic_DNA"/>
</dbReference>
<dbReference type="InterPro" id="IPR001584">
    <property type="entry name" value="Integrase_cat-core"/>
</dbReference>
<feature type="transmembrane region" description="Helical" evidence="3">
    <location>
        <begin position="2300"/>
        <end position="2322"/>
    </location>
</feature>
<dbReference type="SUPFAM" id="SSF53098">
    <property type="entry name" value="Ribonuclease H-like"/>
    <property type="match status" value="1"/>
</dbReference>
<dbReference type="Proteomes" id="UP001152797">
    <property type="component" value="Unassembled WGS sequence"/>
</dbReference>
<dbReference type="InterPro" id="IPR021109">
    <property type="entry name" value="Peptidase_aspartic_dom_sf"/>
</dbReference>
<dbReference type="InterPro" id="IPR029063">
    <property type="entry name" value="SAM-dependent_MTases_sf"/>
</dbReference>
<dbReference type="EMBL" id="CAMXCT030001291">
    <property type="protein sequence ID" value="CAL4775999.1"/>
    <property type="molecule type" value="Genomic_DNA"/>
</dbReference>
<sequence length="2470" mass="277425">MIRREWKLDLESVDYPSYYVQPFHGYDEGNLSWRAAHELEAATQSMCLGYYDGMTWQDAQEEFRGAARNSIRDYWQGHGASAEPQSLLDVGCSGGYSSQEMSKAFPSASVTGLDLSPYFLSVAQQNFPQLRFVHANAEDTGLPSNSYDMVTLNFLLHELPLEATRNVLSEALRLLKPGGVLAVLDVDPQRLAALPPFRRWAFQVTEPWCKEGEYFSLDLAQELRGLGFEETTQSSNDPVNTLTLARKRSWSFNYRLKFGPEQARADLMATGSGASTTYAGKAHEHIPEFSGKASDYKEYRKRLLLYDKKMKLANRGGETSFNVLSSLKGRAWDACEDISMQELEGDGGMKLVLERLDRVFKFDAITELPADFETFFIGLSSVNFVIGQDTVPDAHSSNAGRWNRNGKDSIYYEDDAEYYDDWEEWEHDEDDIQWADEGASYYEDDECEETYAAHEDAATEYDEVLANYVEAKQKLAQLRVSRGFFPVVALAPDGRGHGGKGSSKGKHVKGKGKTKSKQLPRPPPRPKERGQAALGTETEAGDAMMVTFAESTLKLDESSDAAMLDCGAASVIASKFQLRKYVNFLKAVGFKVDAIPVWRCSKGFRFGNGNMNTTQWCTLLPTFFGGVRRDFLAYVIEGEAPILLGRPLMEAMDLSVNYAQGEIRFGTDPWIPAERGLKGEYIIHLAADVHGLLDVEPQFVFLPEDFDSHVQPVQHSMDQLLDNEEILAVEPNHDADQDLQQDRQQVSPNLIFAEHKSDNDLKEPHDASFTSTTNAGECNETPMTVAEQPPRQDDVAELDKPKNEHKSLDYDLCSLPPGKLRHLMHLTAKDKKEFDRILSCASTGGNVGKKKPYVIWEIFAGAGRVTKTANRRNGCKAERFSLEDGWDFNIASHRKAFFKRLKQEQPDCCLVMPPCKLWSMLQELTVAKHPDYMAKLTALRQENHDNLLTFAALVYEYQRRHGKLGVAEHPRKSRAWSTKAFKKMQGFDTHVDQCCYGLQLPDDSGVVNPVQKPTCFRATGKMFHDLLQCQCDGQHRHTRLEGSIPGVGLRSKLAEDFPQELATAIVDAICAQLDYDTAEIYANDAGDVALSPAEEFAEMVEQHQREQSQQEQDVEVEQTEQNDPVALNKALRKRVGGRAVDYVQRLHKNLGHPSHGVLEKMLAEVQATSNVLEAARDYVCPACYARKPPFQNPPASSLKCTEFNDRILVDSHWIQCEDSIIKRAEPAPGTPAHKRREKNKAEKAFSGRQCVLTIIDHATRFCSVRILKSERADEFTKGLERAWIKHFGLPRLLRIDEAKGWASKHVREWASRGIELEVQPAENHSWLSVVERKHQVVRRALELYQDDIGRHDVAALKEACIYVPHSINQLSFHRGFSLQQWVLGKAMNYTHGLSGEIFNPGQEALDDQGAFANVQQKRVNAAQAFIRADSDAKLRRAFTQKFVENRDEVVVGVAVPADRAAAMRDLEELKARSTTQFKDALKRAGGNPDVDELMGDENEIEAEYEPSIYQGDLQHDAETSDESPQGSRPGVVQMFFPQPPQQQQHDDGSERSRERSPRRRLASDASTTLPMVLERPAAEERVVSSSPKRKEHAALPEEESHKKPRGDVARSSTSTPAEIADAAANQAAVETPVPTADDDLVIDVMMVDDGGDLPDGWKCVDGALEMDDNYMVQLRKGEVNMKLLSPEGRTDFVNAKRKELENYFANFVWEFASDKEKKDAEKDQRVITARWVLTWKCEDENAEVPKWKAKARLVLRGYEDPDVMTLNKASPTASRQARLWLLTLTKRNSWQLICADVKAAFLSGSNFDRVIIVRLPADCGPLLGVNLEGISKHVFMRLKKSAYGLSDAPLLWYQEASRRLTEMGWIKHPMDQCCFMLVANDKHSSHGSLRGMMILHVDDVLVTGCPTDKVFRDAVKSLRKQFNFGKWDVLTPTHSLKYCGGTIVQNEHGIEVSYAEYMKRISPVTIQKGRKDDQPITEHEKSKARGLIGALQWPATQGLPMLAASMSIQAGELARAKIKELTELNKTLRFGKAHADVNLKFLATSTSQSFGLDGLTIVCYADAAFCVRSDKTSQSGYVLMACDASVLKGKKVPASIVGWRSFKLPRVCRSSLAAECQACSTALEELMMAKLFLQLLKNPCSSLREARDQLHGDECAMVTDCKGLFDAVKRETVQQATDKRVAIEGLLIKDMLRDLNCQWRWVSSERQLADGLTKVGARVAFVERFRGAHIQLVADESYQASKKKTKADRERTVQETHGSTSRTARALIAMVIAEQFQVSEQTGLIVQGAEHASVATEYDMKFICALALALFLVFLTFIWFACPGICSRRTRSTEGPDLHELCLSLDTVISERDELRDFCKVLKDELAELKAQRHRDEQVMGRNACELDDLRETRKDLRLTVGSLKKRCEDFTLELQAARAAAVANVFICPRGRVWHKWKECPMLGQSEPLEYELCMRCAQTHLPPMSNVR</sequence>
<feature type="region of interest" description="Disordered" evidence="2">
    <location>
        <begin position="758"/>
        <end position="792"/>
    </location>
</feature>
<evidence type="ECO:0000259" key="4">
    <source>
        <dbReference type="PROSITE" id="PS50994"/>
    </source>
</evidence>
<dbReference type="GO" id="GO:0003676">
    <property type="term" value="F:nucleic acid binding"/>
    <property type="evidence" value="ECO:0007669"/>
    <property type="project" value="InterPro"/>
</dbReference>
<evidence type="ECO:0000313" key="6">
    <source>
        <dbReference type="EMBL" id="CAL4775999.1"/>
    </source>
</evidence>
<dbReference type="Gene3D" id="2.40.70.10">
    <property type="entry name" value="Acid Proteases"/>
    <property type="match status" value="1"/>
</dbReference>
<feature type="region of interest" description="Disordered" evidence="2">
    <location>
        <begin position="1101"/>
        <end position="1121"/>
    </location>
</feature>
<dbReference type="Pfam" id="PF07727">
    <property type="entry name" value="RVT_2"/>
    <property type="match status" value="1"/>
</dbReference>
<feature type="domain" description="Integrase catalytic" evidence="4">
    <location>
        <begin position="1224"/>
        <end position="1388"/>
    </location>
</feature>
<keyword evidence="3" id="KW-1133">Transmembrane helix</keyword>
<dbReference type="InterPro" id="IPR050508">
    <property type="entry name" value="Methyltransf_Superfamily"/>
</dbReference>
<evidence type="ECO:0000313" key="7">
    <source>
        <dbReference type="Proteomes" id="UP001152797"/>
    </source>
</evidence>
<dbReference type="Gene3D" id="3.30.420.10">
    <property type="entry name" value="Ribonuclease H-like superfamily/Ribonuclease H"/>
    <property type="match status" value="1"/>
</dbReference>
<dbReference type="InterPro" id="IPR012337">
    <property type="entry name" value="RNaseH-like_sf"/>
</dbReference>
<feature type="compositionally biased region" description="Basic and acidic residues" evidence="2">
    <location>
        <begin position="1592"/>
        <end position="1608"/>
    </location>
</feature>
<dbReference type="Gene3D" id="3.40.50.150">
    <property type="entry name" value="Vaccinia Virus protein VP39"/>
    <property type="match status" value="1"/>
</dbReference>
<name>A0A9P1FWC1_9DINO</name>
<gene>
    <name evidence="5" type="ORF">C1SCF055_LOCUS15817</name>
</gene>
<keyword evidence="7" id="KW-1185">Reference proteome</keyword>
<organism evidence="5">
    <name type="scientific">Cladocopium goreaui</name>
    <dbReference type="NCBI Taxonomy" id="2562237"/>
    <lineage>
        <taxon>Eukaryota</taxon>
        <taxon>Sar</taxon>
        <taxon>Alveolata</taxon>
        <taxon>Dinophyceae</taxon>
        <taxon>Suessiales</taxon>
        <taxon>Symbiodiniaceae</taxon>
        <taxon>Cladocopium</taxon>
    </lineage>
</organism>
<feature type="compositionally biased region" description="Basic residues" evidence="2">
    <location>
        <begin position="503"/>
        <end position="518"/>
    </location>
</feature>
<feature type="region of interest" description="Disordered" evidence="2">
    <location>
        <begin position="1515"/>
        <end position="1618"/>
    </location>
</feature>
<dbReference type="GO" id="GO:0008757">
    <property type="term" value="F:S-adenosylmethionine-dependent methyltransferase activity"/>
    <property type="evidence" value="ECO:0007669"/>
    <property type="project" value="InterPro"/>
</dbReference>
<dbReference type="GO" id="GO:0015074">
    <property type="term" value="P:DNA integration"/>
    <property type="evidence" value="ECO:0007669"/>
    <property type="project" value="InterPro"/>
</dbReference>
<dbReference type="InterPro" id="IPR013103">
    <property type="entry name" value="RVT_2"/>
</dbReference>
<evidence type="ECO:0000256" key="1">
    <source>
        <dbReference type="SAM" id="Coils"/>
    </source>
</evidence>
<protein>
    <submittedName>
        <fullName evidence="6">Retrovirus-related Pol polyprotein from transposon RE1 (Retro element 1) (AtRE1)</fullName>
    </submittedName>
</protein>
<dbReference type="Pfam" id="PF13649">
    <property type="entry name" value="Methyltransf_25"/>
    <property type="match status" value="1"/>
</dbReference>
<proteinExistence type="predicted"/>
<dbReference type="PROSITE" id="PS50994">
    <property type="entry name" value="INTEGRASE"/>
    <property type="match status" value="1"/>
</dbReference>
<evidence type="ECO:0000256" key="3">
    <source>
        <dbReference type="SAM" id="Phobius"/>
    </source>
</evidence>
<accession>A0A9P1FWC1</accession>
<feature type="region of interest" description="Disordered" evidence="2">
    <location>
        <begin position="495"/>
        <end position="536"/>
    </location>
</feature>
<feature type="coiled-coil region" evidence="1">
    <location>
        <begin position="2352"/>
        <end position="2407"/>
    </location>
</feature>
<dbReference type="EMBL" id="CAMXCT020001291">
    <property type="protein sequence ID" value="CAL1142062.1"/>
    <property type="molecule type" value="Genomic_DNA"/>
</dbReference>
<reference evidence="6 7" key="2">
    <citation type="submission" date="2024-05" db="EMBL/GenBank/DDBJ databases">
        <authorList>
            <person name="Chen Y."/>
            <person name="Shah S."/>
            <person name="Dougan E. K."/>
            <person name="Thang M."/>
            <person name="Chan C."/>
        </authorList>
    </citation>
    <scope>NUCLEOTIDE SEQUENCE [LARGE SCALE GENOMIC DNA]</scope>
</reference>
<dbReference type="PANTHER" id="PTHR42912">
    <property type="entry name" value="METHYLTRANSFERASE"/>
    <property type="match status" value="1"/>
</dbReference>
<dbReference type="InterPro" id="IPR041698">
    <property type="entry name" value="Methyltransf_25"/>
</dbReference>
<keyword evidence="3" id="KW-0812">Transmembrane</keyword>
<feature type="coiled-coil region" evidence="1">
    <location>
        <begin position="454"/>
        <end position="481"/>
    </location>
</feature>
<dbReference type="InterPro" id="IPR036397">
    <property type="entry name" value="RNaseH_sf"/>
</dbReference>
<dbReference type="SUPFAM" id="SSF53335">
    <property type="entry name" value="S-adenosyl-L-methionine-dependent methyltransferases"/>
    <property type="match status" value="1"/>
</dbReference>
<evidence type="ECO:0000313" key="5">
    <source>
        <dbReference type="EMBL" id="CAI3988687.1"/>
    </source>
</evidence>
<evidence type="ECO:0000256" key="2">
    <source>
        <dbReference type="SAM" id="MobiDB-lite"/>
    </source>
</evidence>
<keyword evidence="1" id="KW-0175">Coiled coil</keyword>
<keyword evidence="3" id="KW-0472">Membrane</keyword>
<dbReference type="CDD" id="cd02440">
    <property type="entry name" value="AdoMet_MTases"/>
    <property type="match status" value="1"/>
</dbReference>
<dbReference type="OrthoDB" id="1099063at2759"/>